<dbReference type="PATRIC" id="fig|1321816.3.peg.1293"/>
<keyword evidence="5" id="KW-1185">Reference proteome</keyword>
<protein>
    <submittedName>
        <fullName evidence="4">Glycosyl hydrolase family 3 protein</fullName>
    </submittedName>
</protein>
<dbReference type="Pfam" id="PF00933">
    <property type="entry name" value="Glyco_hydro_3"/>
    <property type="match status" value="1"/>
</dbReference>
<keyword evidence="2 4" id="KW-0378">Hydrolase</keyword>
<dbReference type="STRING" id="419015.HMPREF3214_00903"/>
<dbReference type="GO" id="GO:0004553">
    <property type="term" value="F:hydrolase activity, hydrolyzing O-glycosyl compounds"/>
    <property type="evidence" value="ECO:0007669"/>
    <property type="project" value="InterPro"/>
</dbReference>
<reference evidence="4 5" key="1">
    <citation type="submission" date="2013-08" db="EMBL/GenBank/DDBJ databases">
        <authorList>
            <person name="Weinstock G."/>
            <person name="Sodergren E."/>
            <person name="Wylie T."/>
            <person name="Fulton L."/>
            <person name="Fulton R."/>
            <person name="Fronick C."/>
            <person name="O'Laughlin M."/>
            <person name="Godfrey J."/>
            <person name="Miner T."/>
            <person name="Herter B."/>
            <person name="Appelbaum E."/>
            <person name="Cordes M."/>
            <person name="Lek S."/>
            <person name="Wollam A."/>
            <person name="Pepin K.H."/>
            <person name="Palsikar V.B."/>
            <person name="Mitreva M."/>
            <person name="Wilson R.K."/>
        </authorList>
    </citation>
    <scope>NUCLEOTIDE SEQUENCE [LARGE SCALE GENOMIC DNA]</scope>
    <source>
        <strain evidence="4 5">F0580</strain>
    </source>
</reference>
<dbReference type="Proteomes" id="UP000016519">
    <property type="component" value="Unassembled WGS sequence"/>
</dbReference>
<accession>U1SGS1</accession>
<proteinExistence type="inferred from homology"/>
<evidence type="ECO:0000259" key="3">
    <source>
        <dbReference type="Pfam" id="PF00933"/>
    </source>
</evidence>
<dbReference type="InterPro" id="IPR017853">
    <property type="entry name" value="GH"/>
</dbReference>
<dbReference type="HOGENOM" id="CLU_058413_0_0_11"/>
<dbReference type="PRINTS" id="PR00133">
    <property type="entry name" value="GLHYDRLASE3"/>
</dbReference>
<dbReference type="InterPro" id="IPR036962">
    <property type="entry name" value="Glyco_hydro_3_N_sf"/>
</dbReference>
<evidence type="ECO:0000313" key="5">
    <source>
        <dbReference type="Proteomes" id="UP000016519"/>
    </source>
</evidence>
<gene>
    <name evidence="4" type="ORF">HMPREF9244_01471</name>
</gene>
<dbReference type="Gene3D" id="3.20.20.300">
    <property type="entry name" value="Glycoside hydrolase, family 3, N-terminal domain"/>
    <property type="match status" value="1"/>
</dbReference>
<dbReference type="PANTHER" id="PTHR42715:SF10">
    <property type="entry name" value="BETA-GLUCOSIDASE"/>
    <property type="match status" value="1"/>
</dbReference>
<dbReference type="GO" id="GO:0005975">
    <property type="term" value="P:carbohydrate metabolic process"/>
    <property type="evidence" value="ECO:0007669"/>
    <property type="project" value="InterPro"/>
</dbReference>
<sequence>MLEQGDYNISIRQDSYHIIDSKNITVDSTITYNTTEHTHSQDQQVATNVFDDVQGDVTYLSRHNSFENYAQAVAAPTNFEMSDEAKSTFYNNGNYDPHKFDKADDKMPTTGAKNGIRLAQLRGKAYDDKLWDKLLDQLSIDEMNNLIANGGYSNAAIDSIGKIRLADVDGPAAFKDNFTGVSSIGLPANIVLANSWNKQLAREFGENIGVMAHELNIAGWYAPSINIHRSEFGGRNFEYFSEDPLLTGSLASGQVLGAAQYGVYAFTKHFALNEQETQRNGQLTTWSNEQAIREIYLKPFETVIKANLNAGVNSMAIMGATILAILMPVLPCR</sequence>
<dbReference type="EMBL" id="AWSI01000040">
    <property type="protein sequence ID" value="ERH29842.1"/>
    <property type="molecule type" value="Genomic_DNA"/>
</dbReference>
<comment type="caution">
    <text evidence="4">The sequence shown here is derived from an EMBL/GenBank/DDBJ whole genome shotgun (WGS) entry which is preliminary data.</text>
</comment>
<evidence type="ECO:0000256" key="2">
    <source>
        <dbReference type="ARBA" id="ARBA00022801"/>
    </source>
</evidence>
<evidence type="ECO:0000256" key="1">
    <source>
        <dbReference type="ARBA" id="ARBA00005336"/>
    </source>
</evidence>
<name>U1SGS1_9BIFI</name>
<dbReference type="InterPro" id="IPR001764">
    <property type="entry name" value="Glyco_hydro_3_N"/>
</dbReference>
<dbReference type="InterPro" id="IPR050288">
    <property type="entry name" value="Cellulose_deg_GH3"/>
</dbReference>
<evidence type="ECO:0000313" key="4">
    <source>
        <dbReference type="EMBL" id="ERH29842.1"/>
    </source>
</evidence>
<organism evidence="4 5">
    <name type="scientific">Alloscardovia omnicolens F0580</name>
    <dbReference type="NCBI Taxonomy" id="1321816"/>
    <lineage>
        <taxon>Bacteria</taxon>
        <taxon>Bacillati</taxon>
        <taxon>Actinomycetota</taxon>
        <taxon>Actinomycetes</taxon>
        <taxon>Bifidobacteriales</taxon>
        <taxon>Bifidobacteriaceae</taxon>
        <taxon>Alloscardovia</taxon>
    </lineage>
</organism>
<comment type="similarity">
    <text evidence="1">Belongs to the glycosyl hydrolase 3 family.</text>
</comment>
<dbReference type="PANTHER" id="PTHR42715">
    <property type="entry name" value="BETA-GLUCOSIDASE"/>
    <property type="match status" value="1"/>
</dbReference>
<dbReference type="SUPFAM" id="SSF51445">
    <property type="entry name" value="(Trans)glycosidases"/>
    <property type="match status" value="1"/>
</dbReference>
<feature type="domain" description="Glycoside hydrolase family 3 N-terminal" evidence="3">
    <location>
        <begin position="186"/>
        <end position="310"/>
    </location>
</feature>
<dbReference type="AlphaFoldDB" id="U1SGS1"/>